<dbReference type="Pfam" id="PF00408">
    <property type="entry name" value="PGM_PMM_IV"/>
    <property type="match status" value="1"/>
</dbReference>
<keyword evidence="6 11" id="KW-0413">Isomerase</keyword>
<dbReference type="Gene3D" id="3.40.120.10">
    <property type="entry name" value="Alpha-D-Glucose-1,6-Bisphosphate, subunit A, domain 3"/>
    <property type="match status" value="3"/>
</dbReference>
<reference evidence="11" key="1">
    <citation type="submission" date="2016-10" db="EMBL/GenBank/DDBJ databases">
        <authorList>
            <person name="de Groot N.N."/>
        </authorList>
    </citation>
    <scope>NUCLEOTIDE SEQUENCE</scope>
</reference>
<dbReference type="CDD" id="cd03089">
    <property type="entry name" value="PMM_PGM"/>
    <property type="match status" value="1"/>
</dbReference>
<comment type="similarity">
    <text evidence="2">Belongs to the phosphohexose mutase family.</text>
</comment>
<dbReference type="InterPro" id="IPR005845">
    <property type="entry name" value="A-D-PHexomutase_a/b/a-II"/>
</dbReference>
<dbReference type="InterPro" id="IPR016055">
    <property type="entry name" value="A-D-PHexomutase_a/b/a-I/II/III"/>
</dbReference>
<dbReference type="SUPFAM" id="SSF55957">
    <property type="entry name" value="Phosphoglucomutase, C-terminal domain"/>
    <property type="match status" value="1"/>
</dbReference>
<dbReference type="InterPro" id="IPR005844">
    <property type="entry name" value="A-D-PHexomutase_a/b/a-I"/>
</dbReference>
<dbReference type="InterPro" id="IPR005846">
    <property type="entry name" value="A-D-PHexomutase_a/b/a-III"/>
</dbReference>
<dbReference type="EC" id="5.4.2.8" evidence="11"/>
<feature type="domain" description="Alpha-D-phosphohexomutase alpha/beta/alpha" evidence="8">
    <location>
        <begin position="7"/>
        <end position="135"/>
    </location>
</feature>
<evidence type="ECO:0000256" key="1">
    <source>
        <dbReference type="ARBA" id="ARBA00001946"/>
    </source>
</evidence>
<protein>
    <submittedName>
        <fullName evidence="11">Phosphomannomutase / Phosphoglucomutase</fullName>
        <ecNumber evidence="11">5.4.2.2</ecNumber>
        <ecNumber evidence="11">5.4.2.8</ecNumber>
    </submittedName>
</protein>
<evidence type="ECO:0000256" key="3">
    <source>
        <dbReference type="ARBA" id="ARBA00022553"/>
    </source>
</evidence>
<dbReference type="FunFam" id="3.40.120.10:FF:000001">
    <property type="entry name" value="Phosphoglucosamine mutase"/>
    <property type="match status" value="1"/>
</dbReference>
<dbReference type="InterPro" id="IPR016066">
    <property type="entry name" value="A-D-PHexomutase_CS"/>
</dbReference>
<evidence type="ECO:0000259" key="10">
    <source>
        <dbReference type="Pfam" id="PF02880"/>
    </source>
</evidence>
<comment type="cofactor">
    <cofactor evidence="1">
        <name>Mg(2+)</name>
        <dbReference type="ChEBI" id="CHEBI:18420"/>
    </cofactor>
</comment>
<dbReference type="EC" id="5.4.2.2" evidence="11"/>
<dbReference type="GO" id="GO:0004615">
    <property type="term" value="F:phosphomannomutase activity"/>
    <property type="evidence" value="ECO:0007669"/>
    <property type="project" value="UniProtKB-EC"/>
</dbReference>
<dbReference type="Pfam" id="PF02878">
    <property type="entry name" value="PGM_PMM_I"/>
    <property type="match status" value="1"/>
</dbReference>
<keyword evidence="5" id="KW-0460">Magnesium</keyword>
<dbReference type="Pfam" id="PF02879">
    <property type="entry name" value="PGM_PMM_II"/>
    <property type="match status" value="1"/>
</dbReference>
<evidence type="ECO:0000256" key="5">
    <source>
        <dbReference type="ARBA" id="ARBA00022842"/>
    </source>
</evidence>
<evidence type="ECO:0000256" key="2">
    <source>
        <dbReference type="ARBA" id="ARBA00010231"/>
    </source>
</evidence>
<dbReference type="Gene3D" id="3.30.310.50">
    <property type="entry name" value="Alpha-D-phosphohexomutase, C-terminal domain"/>
    <property type="match status" value="1"/>
</dbReference>
<dbReference type="PRINTS" id="PR00509">
    <property type="entry name" value="PGMPMM"/>
</dbReference>
<dbReference type="AlphaFoldDB" id="A0A1W1CMR6"/>
<dbReference type="PANTHER" id="PTHR43771">
    <property type="entry name" value="PHOSPHOMANNOMUTASE"/>
    <property type="match status" value="1"/>
</dbReference>
<dbReference type="PANTHER" id="PTHR43771:SF2">
    <property type="entry name" value="PHOSPHOMANNOMUTASE_PHOSPHOGLUCOMUTASE"/>
    <property type="match status" value="1"/>
</dbReference>
<dbReference type="PROSITE" id="PS00710">
    <property type="entry name" value="PGM_PMM"/>
    <property type="match status" value="1"/>
</dbReference>
<dbReference type="Pfam" id="PF02880">
    <property type="entry name" value="PGM_PMM_III"/>
    <property type="match status" value="1"/>
</dbReference>
<feature type="domain" description="Alpha-D-phosphohexomutase alpha/beta/alpha" evidence="10">
    <location>
        <begin position="254"/>
        <end position="364"/>
    </location>
</feature>
<proteinExistence type="inferred from homology"/>
<dbReference type="GO" id="GO:0004614">
    <property type="term" value="F:phosphoglucomutase activity"/>
    <property type="evidence" value="ECO:0007669"/>
    <property type="project" value="UniProtKB-EC"/>
</dbReference>
<dbReference type="GO" id="GO:0000287">
    <property type="term" value="F:magnesium ion binding"/>
    <property type="evidence" value="ECO:0007669"/>
    <property type="project" value="InterPro"/>
</dbReference>
<dbReference type="InterPro" id="IPR005843">
    <property type="entry name" value="A-D-PHexomutase_C"/>
</dbReference>
<evidence type="ECO:0000256" key="6">
    <source>
        <dbReference type="ARBA" id="ARBA00023235"/>
    </source>
</evidence>
<gene>
    <name evidence="11" type="ORF">MNB_SUP05-5-867</name>
</gene>
<dbReference type="InterPro" id="IPR036900">
    <property type="entry name" value="A-D-PHexomutase_C_sf"/>
</dbReference>
<dbReference type="InterPro" id="IPR005841">
    <property type="entry name" value="Alpha-D-phosphohexomutase_SF"/>
</dbReference>
<evidence type="ECO:0000259" key="7">
    <source>
        <dbReference type="Pfam" id="PF00408"/>
    </source>
</evidence>
<evidence type="ECO:0000259" key="8">
    <source>
        <dbReference type="Pfam" id="PF02878"/>
    </source>
</evidence>
<keyword evidence="3" id="KW-0597">Phosphoprotein</keyword>
<dbReference type="SUPFAM" id="SSF53738">
    <property type="entry name" value="Phosphoglucomutase, first 3 domains"/>
    <property type="match status" value="3"/>
</dbReference>
<evidence type="ECO:0000313" key="11">
    <source>
        <dbReference type="EMBL" id="SFV66987.1"/>
    </source>
</evidence>
<evidence type="ECO:0000256" key="4">
    <source>
        <dbReference type="ARBA" id="ARBA00022723"/>
    </source>
</evidence>
<keyword evidence="4" id="KW-0479">Metal-binding</keyword>
<dbReference type="GO" id="GO:0005975">
    <property type="term" value="P:carbohydrate metabolic process"/>
    <property type="evidence" value="ECO:0007669"/>
    <property type="project" value="InterPro"/>
</dbReference>
<name>A0A1W1CMR6_9ZZZZ</name>
<sequence>MNIPETIFKAYDIRGIVNEELTPELVEKIGQAIGSESISKKERNIVIARDGRLSGPWLMESLKIGLKKTGCHIVDIGVVPTPVLYYATHTKGATTGIMITGSHNPPQYNGFKIMIAGETLSGNRIQELKNRIIKNNLLTGSGTSTKIDIEEDYIQEITNTVPIKKKLKIVVDCGNGVAGKIAPILFKKMGCEVIELFCDIDGNFPNHHPDPSQPKNLIDLQNAVKKYNADCGFAFDGDGDRLGVIDNKLNIIWSDRQIMLYAKDILSRNPKATIVFDVKCTNDLSKEIEKNNGIPVISRTGHSFIKAKIKEVNALLGGEMSGHIFFKERWYGFDDALYTGARLLEILSNTNQNCYEIFNNFPNKFNTPEIQIKFNNEGEQFKAVEKLKKTVDFPNATIIDIDGIRLEFSDAWGLVRASNTTPCLVLRFEGNTEKALENIIQKFKLWFEKTNISWCLK</sequence>
<evidence type="ECO:0000259" key="9">
    <source>
        <dbReference type="Pfam" id="PF02879"/>
    </source>
</evidence>
<feature type="domain" description="Alpha-D-phosphohexomutase C-terminal" evidence="7">
    <location>
        <begin position="369"/>
        <end position="442"/>
    </location>
</feature>
<organism evidence="11">
    <name type="scientific">hydrothermal vent metagenome</name>
    <dbReference type="NCBI Taxonomy" id="652676"/>
    <lineage>
        <taxon>unclassified sequences</taxon>
        <taxon>metagenomes</taxon>
        <taxon>ecological metagenomes</taxon>
    </lineage>
</organism>
<feature type="domain" description="Alpha-D-phosphohexomutase alpha/beta/alpha" evidence="9">
    <location>
        <begin position="151"/>
        <end position="247"/>
    </location>
</feature>
<dbReference type="EMBL" id="FPHJ01000055">
    <property type="protein sequence ID" value="SFV66987.1"/>
    <property type="molecule type" value="Genomic_DNA"/>
</dbReference>
<accession>A0A1W1CMR6</accession>